<gene>
    <name evidence="3" type="ORF">POTOM_055954</name>
</gene>
<evidence type="ECO:0000259" key="2">
    <source>
        <dbReference type="Pfam" id="PF17862"/>
    </source>
</evidence>
<keyword evidence="1" id="KW-0732">Signal</keyword>
<name>A0A8X7XUG6_POPTO</name>
<organism evidence="3 4">
    <name type="scientific">Populus tomentosa</name>
    <name type="common">Chinese white poplar</name>
    <dbReference type="NCBI Taxonomy" id="118781"/>
    <lineage>
        <taxon>Eukaryota</taxon>
        <taxon>Viridiplantae</taxon>
        <taxon>Streptophyta</taxon>
        <taxon>Embryophyta</taxon>
        <taxon>Tracheophyta</taxon>
        <taxon>Spermatophyta</taxon>
        <taxon>Magnoliopsida</taxon>
        <taxon>eudicotyledons</taxon>
        <taxon>Gunneridae</taxon>
        <taxon>Pentapetalae</taxon>
        <taxon>rosids</taxon>
        <taxon>fabids</taxon>
        <taxon>Malpighiales</taxon>
        <taxon>Salicaceae</taxon>
        <taxon>Saliceae</taxon>
        <taxon>Populus</taxon>
    </lineage>
</organism>
<dbReference type="AlphaFoldDB" id="A0A8X7XUG6"/>
<sequence>MPTLEVRTLLVLLFRTSALPVQPNTVALHQIKCHSSPTATSHPLLRHPNHQQSQNLKTQLYPSLNPLPSTFSSVFTDISSHWPFWDRYLRSAGSNLFQFFVVANLRTLFEHFILVRVDGALIDRPKLLGFVGTQTGFESGDRRAALRSTWFPCDPDGLLRSTMTFAPSSLLLYGKLEQATGLSFRLAYFKTAFQLFEADYYVKADDDIYLRPELMASLAAARSNRSVIYMELVSIDLLCSSSIYPVAADINSGEVARRMEGYSGDDLTNVYRDASLNGTRRKIASKERDETKNV</sequence>
<feature type="domain" description="AAA ATPase AAA+ lid" evidence="2">
    <location>
        <begin position="249"/>
        <end position="288"/>
    </location>
</feature>
<proteinExistence type="predicted"/>
<feature type="chain" id="PRO_5036463172" description="AAA ATPase AAA+ lid domain-containing protein" evidence="1">
    <location>
        <begin position="19"/>
        <end position="294"/>
    </location>
</feature>
<reference evidence="3" key="1">
    <citation type="journal article" date="2020" name="bioRxiv">
        <title>Hybrid origin of Populus tomentosa Carr. identified through genome sequencing and phylogenomic analysis.</title>
        <authorList>
            <person name="An X."/>
            <person name="Gao K."/>
            <person name="Chen Z."/>
            <person name="Li J."/>
            <person name="Yang X."/>
            <person name="Yang X."/>
            <person name="Zhou J."/>
            <person name="Guo T."/>
            <person name="Zhao T."/>
            <person name="Huang S."/>
            <person name="Miao D."/>
            <person name="Khan W.U."/>
            <person name="Rao P."/>
            <person name="Ye M."/>
            <person name="Lei B."/>
            <person name="Liao W."/>
            <person name="Wang J."/>
            <person name="Ji L."/>
            <person name="Li Y."/>
            <person name="Guo B."/>
            <person name="Mustafa N.S."/>
            <person name="Li S."/>
            <person name="Yun Q."/>
            <person name="Keller S.R."/>
            <person name="Mao J."/>
            <person name="Zhang R."/>
            <person name="Strauss S.H."/>
        </authorList>
    </citation>
    <scope>NUCLEOTIDE SEQUENCE</scope>
    <source>
        <strain evidence="3">GM15</strain>
        <tissue evidence="3">Leaf</tissue>
    </source>
</reference>
<dbReference type="OrthoDB" id="414175at2759"/>
<protein>
    <recommendedName>
        <fullName evidence="2">AAA ATPase AAA+ lid domain-containing protein</fullName>
    </recommendedName>
</protein>
<feature type="signal peptide" evidence="1">
    <location>
        <begin position="1"/>
        <end position="18"/>
    </location>
</feature>
<dbReference type="InterPro" id="IPR041569">
    <property type="entry name" value="AAA_lid_3"/>
</dbReference>
<dbReference type="Proteomes" id="UP000886885">
    <property type="component" value="Chromosome 18A"/>
</dbReference>
<evidence type="ECO:0000313" key="3">
    <source>
        <dbReference type="EMBL" id="KAG6740503.1"/>
    </source>
</evidence>
<accession>A0A8X7XUG6</accession>
<comment type="caution">
    <text evidence="3">The sequence shown here is derived from an EMBL/GenBank/DDBJ whole genome shotgun (WGS) entry which is preliminary data.</text>
</comment>
<dbReference type="Pfam" id="PF17862">
    <property type="entry name" value="AAA_lid_3"/>
    <property type="match status" value="1"/>
</dbReference>
<evidence type="ECO:0000256" key="1">
    <source>
        <dbReference type="SAM" id="SignalP"/>
    </source>
</evidence>
<evidence type="ECO:0000313" key="4">
    <source>
        <dbReference type="Proteomes" id="UP000886885"/>
    </source>
</evidence>
<dbReference type="EMBL" id="JAAWWB010000035">
    <property type="protein sequence ID" value="KAG6740503.1"/>
    <property type="molecule type" value="Genomic_DNA"/>
</dbReference>
<keyword evidence="4" id="KW-1185">Reference proteome</keyword>